<evidence type="ECO:0000313" key="6">
    <source>
        <dbReference type="Proteomes" id="UP000095228"/>
    </source>
</evidence>
<dbReference type="Proteomes" id="UP000095228">
    <property type="component" value="Chromosome"/>
</dbReference>
<dbReference type="RefSeq" id="WP_069962903.1">
    <property type="nucleotide sequence ID" value="NZ_CP016094.1"/>
</dbReference>
<dbReference type="EMBL" id="CP016094">
    <property type="protein sequence ID" value="AOS45791.1"/>
    <property type="molecule type" value="Genomic_DNA"/>
</dbReference>
<name>A0A1D8AY32_9BACT</name>
<reference evidence="5 6" key="1">
    <citation type="submission" date="2016-06" db="EMBL/GenBank/DDBJ databases">
        <title>Three novel species with peptidoglycan cell walls form the new genus Lacunisphaera gen. nov. in the family Opitutaceae of the verrucomicrobial subdivision 4.</title>
        <authorList>
            <person name="Rast P."/>
            <person name="Gloeckner I."/>
            <person name="Jogler M."/>
            <person name="Boedeker C."/>
            <person name="Jeske O."/>
            <person name="Wiegand S."/>
            <person name="Reinhardt R."/>
            <person name="Schumann P."/>
            <person name="Rohde M."/>
            <person name="Spring S."/>
            <person name="Gloeckner F.O."/>
            <person name="Jogler C."/>
        </authorList>
    </citation>
    <scope>NUCLEOTIDE SEQUENCE [LARGE SCALE GENOMIC DNA]</scope>
    <source>
        <strain evidence="5 6">IG16b</strain>
    </source>
</reference>
<evidence type="ECO:0000256" key="2">
    <source>
        <dbReference type="SAM" id="MobiDB-lite"/>
    </source>
</evidence>
<keyword evidence="3" id="KW-1133">Transmembrane helix</keyword>
<organism evidence="5 6">
    <name type="scientific">Lacunisphaera limnophila</name>
    <dbReference type="NCBI Taxonomy" id="1838286"/>
    <lineage>
        <taxon>Bacteria</taxon>
        <taxon>Pseudomonadati</taxon>
        <taxon>Verrucomicrobiota</taxon>
        <taxon>Opitutia</taxon>
        <taxon>Opitutales</taxon>
        <taxon>Opitutaceae</taxon>
        <taxon>Lacunisphaera</taxon>
    </lineage>
</organism>
<keyword evidence="3" id="KW-0812">Transmembrane</keyword>
<evidence type="ECO:0000256" key="3">
    <source>
        <dbReference type="SAM" id="Phobius"/>
    </source>
</evidence>
<evidence type="ECO:0000259" key="4">
    <source>
        <dbReference type="Pfam" id="PF08308"/>
    </source>
</evidence>
<dbReference type="KEGG" id="obg:Verru16b_02879"/>
<feature type="domain" description="PEGA" evidence="4">
    <location>
        <begin position="395"/>
        <end position="463"/>
    </location>
</feature>
<keyword evidence="6" id="KW-1185">Reference proteome</keyword>
<protein>
    <submittedName>
        <fullName evidence="5">PEGA domain protein</fullName>
    </submittedName>
</protein>
<feature type="transmembrane region" description="Helical" evidence="3">
    <location>
        <begin position="113"/>
        <end position="132"/>
    </location>
</feature>
<gene>
    <name evidence="5" type="ORF">Verru16b_02879</name>
</gene>
<evidence type="ECO:0000256" key="1">
    <source>
        <dbReference type="SAM" id="Coils"/>
    </source>
</evidence>
<feature type="region of interest" description="Disordered" evidence="2">
    <location>
        <begin position="70"/>
        <end position="107"/>
    </location>
</feature>
<proteinExistence type="predicted"/>
<dbReference type="OrthoDB" id="5483179at2"/>
<sequence length="581" mass="63622">MSPTEAAKLLDLPEHATPDQLEARFQELRTKLEEKIGKAPTPGLKAKYRESLDEITLAFETLTLAADSSSLPVLQREQQRTEGRGQTTEGIRTHPDPAGLPSPKKPKSGGKEFALVAVIAVAVLGAGGWFVLKIRAENAEKARQVAAAQAEAERKAVIERAEAERKAEAEHLATAARQQAEEAEKTRLAAAAKAEQERVDRLAAQLRSQLAEAKVAWEIAEREERNAERRLSELKSELRGLRDASPGQLAEAQALVLAQQDFYDWLSNTLARHPVRFARSKVEELVSARQYDEALPLVAEIMEAMPLLDAEIRQQRVALLSTSGSVEVRSIPSGLAWSLEDAFGRRRSGLTPSEVPEAAIGQAKLTVSRPGWPDWTQAVHVRRGRLVTEATFRAGTLKLVANVPGAQVEVQGRSLGNTPLEVAELPVGPTEFTVSAPKYTAQVVKGEITENQVLELSVKLEPEILTAEQLVAAFWDKAEGTWLPIDAPAKGRFAALYQAPIVFQKANYGLTVFGQPCVVDTVDPTLLALRLRSQAALGVALVERNGKLVRELAYARYNVQLQNDRLTLTFEGGQPINYLRK</sequence>
<feature type="coiled-coil region" evidence="1">
    <location>
        <begin position="136"/>
        <end position="244"/>
    </location>
</feature>
<accession>A0A1D8AY32</accession>
<dbReference type="InterPro" id="IPR013229">
    <property type="entry name" value="PEGA"/>
</dbReference>
<dbReference type="Pfam" id="PF08308">
    <property type="entry name" value="PEGA"/>
    <property type="match status" value="1"/>
</dbReference>
<dbReference type="AlphaFoldDB" id="A0A1D8AY32"/>
<keyword evidence="3" id="KW-0472">Membrane</keyword>
<keyword evidence="1" id="KW-0175">Coiled coil</keyword>
<dbReference type="STRING" id="1838286.Verru16b_02879"/>
<evidence type="ECO:0000313" key="5">
    <source>
        <dbReference type="EMBL" id="AOS45791.1"/>
    </source>
</evidence>